<evidence type="ECO:0000313" key="2">
    <source>
        <dbReference type="Proteomes" id="UP001383192"/>
    </source>
</evidence>
<protein>
    <submittedName>
        <fullName evidence="1">Uncharacterized protein</fullName>
    </submittedName>
</protein>
<name>A0AAW0DNF4_9AGAR</name>
<sequence>MDGELLHAIKPMRPTNPSSHHLRIFRNNMPAINQSRLSDWFWPPRVPMLKEVYTTSTPYAKAFPYKQLTVLGLKKAQLGQPINVLSAADNLVTLIVGSSTPDTRETPFDPGNTSTQERHPHVLPSLQTLLVTYSKFEFLSKSTSLFHDFTSPNLHEASFAVMHYARSGVTWDVQPFVRMLERSGCPLRSLELAFWKVEFRPEHVLDILGASPAYYWTFCGYGSGKRQVLHDHRSTIFCHRAWYHLPRGSDWRVERQKVWICGTDGGEGFC</sequence>
<gene>
    <name evidence="1" type="ORF">VNI00_004247</name>
</gene>
<dbReference type="Proteomes" id="UP001383192">
    <property type="component" value="Unassembled WGS sequence"/>
</dbReference>
<organism evidence="1 2">
    <name type="scientific">Paramarasmius palmivorus</name>
    <dbReference type="NCBI Taxonomy" id="297713"/>
    <lineage>
        <taxon>Eukaryota</taxon>
        <taxon>Fungi</taxon>
        <taxon>Dikarya</taxon>
        <taxon>Basidiomycota</taxon>
        <taxon>Agaricomycotina</taxon>
        <taxon>Agaricomycetes</taxon>
        <taxon>Agaricomycetidae</taxon>
        <taxon>Agaricales</taxon>
        <taxon>Marasmiineae</taxon>
        <taxon>Marasmiaceae</taxon>
        <taxon>Paramarasmius</taxon>
    </lineage>
</organism>
<reference evidence="1 2" key="1">
    <citation type="submission" date="2024-01" db="EMBL/GenBank/DDBJ databases">
        <title>A draft genome for a cacao thread blight-causing isolate of Paramarasmius palmivorus.</title>
        <authorList>
            <person name="Baruah I.K."/>
            <person name="Bukari Y."/>
            <person name="Amoako-Attah I."/>
            <person name="Meinhardt L.W."/>
            <person name="Bailey B.A."/>
            <person name="Cohen S.P."/>
        </authorList>
    </citation>
    <scope>NUCLEOTIDE SEQUENCE [LARGE SCALE GENOMIC DNA]</scope>
    <source>
        <strain evidence="1 2">GH-12</strain>
    </source>
</reference>
<keyword evidence="2" id="KW-1185">Reference proteome</keyword>
<comment type="caution">
    <text evidence="1">The sequence shown here is derived from an EMBL/GenBank/DDBJ whole genome shotgun (WGS) entry which is preliminary data.</text>
</comment>
<accession>A0AAW0DNF4</accession>
<evidence type="ECO:0000313" key="1">
    <source>
        <dbReference type="EMBL" id="KAK7052927.1"/>
    </source>
</evidence>
<dbReference type="AlphaFoldDB" id="A0AAW0DNF4"/>
<proteinExistence type="predicted"/>
<dbReference type="EMBL" id="JAYKXP010000011">
    <property type="protein sequence ID" value="KAK7052927.1"/>
    <property type="molecule type" value="Genomic_DNA"/>
</dbReference>